<keyword evidence="3" id="KW-0804">Transcription</keyword>
<feature type="domain" description="HTH arsR-type" evidence="5">
    <location>
        <begin position="1"/>
        <end position="92"/>
    </location>
</feature>
<evidence type="ECO:0000313" key="6">
    <source>
        <dbReference type="EMBL" id="TGN64066.1"/>
    </source>
</evidence>
<evidence type="ECO:0000256" key="3">
    <source>
        <dbReference type="ARBA" id="ARBA00023163"/>
    </source>
</evidence>
<dbReference type="OrthoDB" id="9806976at2"/>
<proteinExistence type="predicted"/>
<accession>A0A4Z1C9P9</accession>
<dbReference type="InterPro" id="IPR036390">
    <property type="entry name" value="WH_DNA-bd_sf"/>
</dbReference>
<dbReference type="InterPro" id="IPR036388">
    <property type="entry name" value="WH-like_DNA-bd_sf"/>
</dbReference>
<keyword evidence="7" id="KW-1185">Reference proteome</keyword>
<dbReference type="CDD" id="cd00090">
    <property type="entry name" value="HTH_ARSR"/>
    <property type="match status" value="1"/>
</dbReference>
<dbReference type="Pfam" id="PF01022">
    <property type="entry name" value="HTH_5"/>
    <property type="match status" value="1"/>
</dbReference>
<dbReference type="EMBL" id="SRRO01000001">
    <property type="protein sequence ID" value="TGN64066.1"/>
    <property type="molecule type" value="Genomic_DNA"/>
</dbReference>
<dbReference type="AlphaFoldDB" id="A0A4Z1C9P9"/>
<dbReference type="Proteomes" id="UP000297496">
    <property type="component" value="Unassembled WGS sequence"/>
</dbReference>
<dbReference type="InterPro" id="IPR011991">
    <property type="entry name" value="ArsR-like_HTH"/>
</dbReference>
<sequence>MSYQYCVDPFAALADPVRRDLLVRLARGSARVVDLAADHAISRPAISRHLRVLAEAGLVLADDRGRERHYRLDRAGLEVLTDWLATLEPQPRFTESAFDGLDLEVRRTGRERRSTSDAASHHPSPQEDTA</sequence>
<dbReference type="InterPro" id="IPR051081">
    <property type="entry name" value="HTH_MetalResp_TranReg"/>
</dbReference>
<dbReference type="PANTHER" id="PTHR33154">
    <property type="entry name" value="TRANSCRIPTIONAL REGULATOR, ARSR FAMILY"/>
    <property type="match status" value="1"/>
</dbReference>
<evidence type="ECO:0000256" key="2">
    <source>
        <dbReference type="ARBA" id="ARBA00023125"/>
    </source>
</evidence>
<dbReference type="SUPFAM" id="SSF46785">
    <property type="entry name" value="Winged helix' DNA-binding domain"/>
    <property type="match status" value="1"/>
</dbReference>
<dbReference type="PRINTS" id="PR00778">
    <property type="entry name" value="HTHARSR"/>
</dbReference>
<dbReference type="GO" id="GO:0003677">
    <property type="term" value="F:DNA binding"/>
    <property type="evidence" value="ECO:0007669"/>
    <property type="project" value="UniProtKB-KW"/>
</dbReference>
<dbReference type="NCBIfam" id="NF033788">
    <property type="entry name" value="HTH_metalloreg"/>
    <property type="match status" value="1"/>
</dbReference>
<comment type="caution">
    <text evidence="6">The sequence shown here is derived from an EMBL/GenBank/DDBJ whole genome shotgun (WGS) entry which is preliminary data.</text>
</comment>
<evidence type="ECO:0000256" key="4">
    <source>
        <dbReference type="SAM" id="MobiDB-lite"/>
    </source>
</evidence>
<dbReference type="Gene3D" id="1.10.10.10">
    <property type="entry name" value="Winged helix-like DNA-binding domain superfamily/Winged helix DNA-binding domain"/>
    <property type="match status" value="1"/>
</dbReference>
<evidence type="ECO:0000256" key="1">
    <source>
        <dbReference type="ARBA" id="ARBA00023015"/>
    </source>
</evidence>
<feature type="region of interest" description="Disordered" evidence="4">
    <location>
        <begin position="104"/>
        <end position="130"/>
    </location>
</feature>
<keyword evidence="1" id="KW-0805">Transcription regulation</keyword>
<dbReference type="GO" id="GO:0003700">
    <property type="term" value="F:DNA-binding transcription factor activity"/>
    <property type="evidence" value="ECO:0007669"/>
    <property type="project" value="InterPro"/>
</dbReference>
<reference evidence="6 7" key="1">
    <citation type="submission" date="2019-04" db="EMBL/GenBank/DDBJ databases">
        <title>Three New Species of Nocardioides, Nocardioides euryhalodurans sp. nov., Nocardioides seonyuensis sp. nov. and Nocardioides eburneoflavus sp. nov. Isolated from Soil.</title>
        <authorList>
            <person name="Roh S.G."/>
            <person name="Lee C."/>
            <person name="Kim M.-K."/>
            <person name="Kim S.B."/>
        </authorList>
    </citation>
    <scope>NUCLEOTIDE SEQUENCE [LARGE SCALE GENOMIC DNA]</scope>
    <source>
        <strain evidence="6 7">MMS17-SY213</strain>
    </source>
</reference>
<evidence type="ECO:0000259" key="5">
    <source>
        <dbReference type="PROSITE" id="PS50987"/>
    </source>
</evidence>
<organism evidence="6 7">
    <name type="scientific">Nocardioides eburneiflavus</name>
    <dbReference type="NCBI Taxonomy" id="2518372"/>
    <lineage>
        <taxon>Bacteria</taxon>
        <taxon>Bacillati</taxon>
        <taxon>Actinomycetota</taxon>
        <taxon>Actinomycetes</taxon>
        <taxon>Propionibacteriales</taxon>
        <taxon>Nocardioidaceae</taxon>
        <taxon>Nocardioides</taxon>
    </lineage>
</organism>
<dbReference type="InterPro" id="IPR001845">
    <property type="entry name" value="HTH_ArsR_DNA-bd_dom"/>
</dbReference>
<name>A0A4Z1C9P9_9ACTN</name>
<dbReference type="SMART" id="SM00418">
    <property type="entry name" value="HTH_ARSR"/>
    <property type="match status" value="1"/>
</dbReference>
<dbReference type="PROSITE" id="PS50987">
    <property type="entry name" value="HTH_ARSR_2"/>
    <property type="match status" value="1"/>
</dbReference>
<gene>
    <name evidence="6" type="ORF">EXE59_08970</name>
</gene>
<evidence type="ECO:0000313" key="7">
    <source>
        <dbReference type="Proteomes" id="UP000297496"/>
    </source>
</evidence>
<protein>
    <submittedName>
        <fullName evidence="6">ArsR family transcriptional regulator</fullName>
    </submittedName>
</protein>
<keyword evidence="2" id="KW-0238">DNA-binding</keyword>
<feature type="compositionally biased region" description="Basic and acidic residues" evidence="4">
    <location>
        <begin position="104"/>
        <end position="115"/>
    </location>
</feature>
<dbReference type="PANTHER" id="PTHR33154:SF33">
    <property type="entry name" value="TRANSCRIPTIONAL REPRESSOR SDPR"/>
    <property type="match status" value="1"/>
</dbReference>